<accession>A0A3S5ADB0</accession>
<gene>
    <name evidence="2" type="ORF">PXEA_LOCUS11147</name>
</gene>
<name>A0A3S5ADB0_9PLAT</name>
<dbReference type="Proteomes" id="UP000784294">
    <property type="component" value="Unassembled WGS sequence"/>
</dbReference>
<dbReference type="EMBL" id="CAAALY010033837">
    <property type="protein sequence ID" value="VEL17707.1"/>
    <property type="molecule type" value="Genomic_DNA"/>
</dbReference>
<keyword evidence="3" id="KW-1185">Reference proteome</keyword>
<protein>
    <submittedName>
        <fullName evidence="2">Uncharacterized protein</fullName>
    </submittedName>
</protein>
<evidence type="ECO:0000313" key="3">
    <source>
        <dbReference type="Proteomes" id="UP000784294"/>
    </source>
</evidence>
<comment type="caution">
    <text evidence="2">The sequence shown here is derived from an EMBL/GenBank/DDBJ whole genome shotgun (WGS) entry which is preliminary data.</text>
</comment>
<proteinExistence type="predicted"/>
<dbReference type="AlphaFoldDB" id="A0A3S5ADB0"/>
<feature type="region of interest" description="Disordered" evidence="1">
    <location>
        <begin position="1"/>
        <end position="23"/>
    </location>
</feature>
<evidence type="ECO:0000256" key="1">
    <source>
        <dbReference type="SAM" id="MobiDB-lite"/>
    </source>
</evidence>
<sequence length="66" mass="7384">MHSRRDSSRPDIPPRLTVSTASLRQFNTDTRALRNPNMNRDDFLCELNGSLDLVKVSSAPPTGDNE</sequence>
<organism evidence="2 3">
    <name type="scientific">Protopolystoma xenopodis</name>
    <dbReference type="NCBI Taxonomy" id="117903"/>
    <lineage>
        <taxon>Eukaryota</taxon>
        <taxon>Metazoa</taxon>
        <taxon>Spiralia</taxon>
        <taxon>Lophotrochozoa</taxon>
        <taxon>Platyhelminthes</taxon>
        <taxon>Monogenea</taxon>
        <taxon>Polyopisthocotylea</taxon>
        <taxon>Polystomatidea</taxon>
        <taxon>Polystomatidae</taxon>
        <taxon>Protopolystoma</taxon>
    </lineage>
</organism>
<evidence type="ECO:0000313" key="2">
    <source>
        <dbReference type="EMBL" id="VEL17707.1"/>
    </source>
</evidence>
<reference evidence="2" key="1">
    <citation type="submission" date="2018-11" db="EMBL/GenBank/DDBJ databases">
        <authorList>
            <consortium name="Pathogen Informatics"/>
        </authorList>
    </citation>
    <scope>NUCLEOTIDE SEQUENCE</scope>
</reference>